<accession>A0A6L2J1D6</accession>
<protein>
    <submittedName>
        <fullName evidence="1">Ribonuclease H-like domain-containing protein</fullName>
    </submittedName>
</protein>
<dbReference type="EMBL" id="BKCJ010000191">
    <property type="protein sequence ID" value="GEU30813.1"/>
    <property type="molecule type" value="Genomic_DNA"/>
</dbReference>
<organism evidence="1">
    <name type="scientific">Tanacetum cinerariifolium</name>
    <name type="common">Dalmatian daisy</name>
    <name type="synonym">Chrysanthemum cinerariifolium</name>
    <dbReference type="NCBI Taxonomy" id="118510"/>
    <lineage>
        <taxon>Eukaryota</taxon>
        <taxon>Viridiplantae</taxon>
        <taxon>Streptophyta</taxon>
        <taxon>Embryophyta</taxon>
        <taxon>Tracheophyta</taxon>
        <taxon>Spermatophyta</taxon>
        <taxon>Magnoliopsida</taxon>
        <taxon>eudicotyledons</taxon>
        <taxon>Gunneridae</taxon>
        <taxon>Pentapetalae</taxon>
        <taxon>asterids</taxon>
        <taxon>campanulids</taxon>
        <taxon>Asterales</taxon>
        <taxon>Asteraceae</taxon>
        <taxon>Asteroideae</taxon>
        <taxon>Anthemideae</taxon>
        <taxon>Anthemidinae</taxon>
        <taxon>Tanacetum</taxon>
    </lineage>
</organism>
<dbReference type="AlphaFoldDB" id="A0A6L2J1D6"/>
<comment type="caution">
    <text evidence="1">The sequence shown here is derived from an EMBL/GenBank/DDBJ whole genome shotgun (WGS) entry which is preliminary data.</text>
</comment>
<evidence type="ECO:0000313" key="1">
    <source>
        <dbReference type="EMBL" id="GEU30813.1"/>
    </source>
</evidence>
<gene>
    <name evidence="1" type="ORF">Tci_002791</name>
</gene>
<reference evidence="1" key="1">
    <citation type="journal article" date="2019" name="Sci. Rep.">
        <title>Draft genome of Tanacetum cinerariifolium, the natural source of mosquito coil.</title>
        <authorList>
            <person name="Yamashiro T."/>
            <person name="Shiraishi A."/>
            <person name="Satake H."/>
            <person name="Nakayama K."/>
        </authorList>
    </citation>
    <scope>NUCLEOTIDE SEQUENCE</scope>
</reference>
<proteinExistence type="predicted"/>
<name>A0A6L2J1D6_TANCI</name>
<sequence length="441" mass="49000">MESQSETTQTVSTLQLPVLKTREYDVWSMRMEQYLNFTNHALWEVILNSDLVSSVASASAEDNSSNTNETVNIAHSIYVASSKDQASTASYADDVVFSFFSNQSNASQLDNEDLKQIDTDDLREIDLKWKVAILTMRGNRNRDGPTRNAPVDTSTTNALVVQDGIDKTGLGYDGQMNESHLNDIHVNDSEVLNNVFDSRESDGDDNQVNDRFKKSKGYHAVSPPYTRNYMPPRADLSFTGLDNFVFKSKVSETITSVPKIETNTSKTSKDSLEKPKIVRSSAPIIEDWESDSEDENMFNPKEVKKTVKPSLEKIKFVNVRNTTVEKENKTEKPMKFSQSPRVLTKSGQVPVNAAKRSSQIAAASVSAARPVNTVASRPNMNNALPITYSYFKAHSPVRRPFNQKSAAKANNFNEKVNTAMVNNVTTARANAVVSVAEGKKE</sequence>